<dbReference type="PRINTS" id="PR00056">
    <property type="entry name" value="HSFDOMAIN"/>
</dbReference>
<organism evidence="11">
    <name type="scientific">Blastobotrys adeninivorans</name>
    <name type="common">Yeast</name>
    <name type="synonym">Arxula adeninivorans</name>
    <dbReference type="NCBI Taxonomy" id="409370"/>
    <lineage>
        <taxon>Eukaryota</taxon>
        <taxon>Fungi</taxon>
        <taxon>Dikarya</taxon>
        <taxon>Ascomycota</taxon>
        <taxon>Saccharomycotina</taxon>
        <taxon>Dipodascomycetes</taxon>
        <taxon>Dipodascales</taxon>
        <taxon>Trichomonascaceae</taxon>
        <taxon>Blastobotrys</taxon>
    </lineage>
</organism>
<keyword evidence="5 6" id="KW-0539">Nucleus</keyword>
<sequence>MRHAAWPPAATVLPLPSTVPYVEGGPLVGAIDHNQIYSRMSEGKNAPPMQGTNDFASKLLYMLEDPESRNVVRWSDSGDSFVVLDPAEFTKSVLPRHFKHSNFASFVRQLNKYDFHKIRTNQGDPAPYGENSWEFKHPDFHVNNRHQLDSIKRKTPSSKRGPKEADSALAEAYEDLQKSYRSLESRLASLEHEHGQAMESIRTLQAAATSRDEYIHELIQAVKTLMAERGGQAFQPQPLSRRPSQQQQQQQQQQQSSAQIKSEELPQSQSQHHTHPMGSGDEMFVDVPPPAPRDAAPYSVLLVDDDEVSVRICRKLLSQYGCDVDVANNGVDAVSRAQASRYDAILMGVIIPALDGLSAAELIRNFNQTTPIVAMTTADNIDNEKYTSRGISGILAKPFTKDQLYSVLDNHLKHPTNGQYGY</sequence>
<evidence type="ECO:0000256" key="3">
    <source>
        <dbReference type="ARBA" id="ARBA00023125"/>
    </source>
</evidence>
<feature type="domain" description="Response regulatory" evidence="10">
    <location>
        <begin position="299"/>
        <end position="412"/>
    </location>
</feature>
<dbReference type="Pfam" id="PF00072">
    <property type="entry name" value="Response_reg"/>
    <property type="match status" value="1"/>
</dbReference>
<dbReference type="GO" id="GO:0000156">
    <property type="term" value="F:phosphorelay response regulator activity"/>
    <property type="evidence" value="ECO:0007669"/>
    <property type="project" value="InterPro"/>
</dbReference>
<feature type="compositionally biased region" description="Low complexity" evidence="9">
    <location>
        <begin position="235"/>
        <end position="259"/>
    </location>
</feature>
<keyword evidence="4 6" id="KW-0804">Transcription</keyword>
<evidence type="ECO:0000256" key="2">
    <source>
        <dbReference type="ARBA" id="ARBA00023015"/>
    </source>
</evidence>
<dbReference type="PANTHER" id="PTHR10015">
    <property type="entry name" value="HEAT SHOCK TRANSCRIPTION FACTOR"/>
    <property type="match status" value="1"/>
</dbReference>
<evidence type="ECO:0000256" key="1">
    <source>
        <dbReference type="ARBA" id="ARBA00004123"/>
    </source>
</evidence>
<dbReference type="EMBL" id="HG937693">
    <property type="protein sequence ID" value="CDP35623.1"/>
    <property type="molecule type" value="Genomic_DNA"/>
</dbReference>
<dbReference type="PROSITE" id="PS50110">
    <property type="entry name" value="RESPONSE_REGULATORY"/>
    <property type="match status" value="1"/>
</dbReference>
<reference evidence="11" key="1">
    <citation type="submission" date="2014-02" db="EMBL/GenBank/DDBJ databases">
        <authorList>
            <person name="Genoscope - CEA"/>
        </authorList>
    </citation>
    <scope>NUCLEOTIDE SEQUENCE</scope>
    <source>
        <strain evidence="11">LS3</strain>
    </source>
</reference>
<dbReference type="FunFam" id="1.10.10.10:FF:000027">
    <property type="entry name" value="Heat shock transcription factor 1"/>
    <property type="match status" value="1"/>
</dbReference>
<comment type="subcellular location">
    <subcellularLocation>
        <location evidence="1 6">Nucleus</location>
    </subcellularLocation>
</comment>
<dbReference type="InterPro" id="IPR011006">
    <property type="entry name" value="CheY-like_superfamily"/>
</dbReference>
<evidence type="ECO:0000256" key="9">
    <source>
        <dbReference type="SAM" id="MobiDB-lite"/>
    </source>
</evidence>
<evidence type="ECO:0000256" key="6">
    <source>
        <dbReference type="PIRNR" id="PIRNR002595"/>
    </source>
</evidence>
<dbReference type="InterPro" id="IPR000232">
    <property type="entry name" value="HSF_DNA-bd"/>
</dbReference>
<comment type="caution">
    <text evidence="7">Lacks conserved residue(s) required for the propagation of feature annotation.</text>
</comment>
<evidence type="ECO:0000313" key="11">
    <source>
        <dbReference type="EMBL" id="CDP35623.1"/>
    </source>
</evidence>
<dbReference type="SUPFAM" id="SSF52172">
    <property type="entry name" value="CheY-like"/>
    <property type="match status" value="1"/>
</dbReference>
<dbReference type="PIRSF" id="PIRSF002595">
    <property type="entry name" value="RR_SKN7"/>
    <property type="match status" value="1"/>
</dbReference>
<evidence type="ECO:0000259" key="10">
    <source>
        <dbReference type="PROSITE" id="PS50110"/>
    </source>
</evidence>
<evidence type="ECO:0000256" key="8">
    <source>
        <dbReference type="SAM" id="Coils"/>
    </source>
</evidence>
<keyword evidence="2 6" id="KW-0805">Transcription regulation</keyword>
<feature type="region of interest" description="Disordered" evidence="9">
    <location>
        <begin position="232"/>
        <end position="290"/>
    </location>
</feature>
<keyword evidence="3 6" id="KW-0238">DNA-binding</keyword>
<accession>A0A060T3U7</accession>
<dbReference type="GO" id="GO:0043565">
    <property type="term" value="F:sequence-specific DNA binding"/>
    <property type="evidence" value="ECO:0007669"/>
    <property type="project" value="InterPro"/>
</dbReference>
<evidence type="ECO:0000256" key="5">
    <source>
        <dbReference type="ARBA" id="ARBA00023242"/>
    </source>
</evidence>
<dbReference type="Pfam" id="PF00447">
    <property type="entry name" value="HSF_DNA-bind"/>
    <property type="match status" value="1"/>
</dbReference>
<dbReference type="InterPro" id="IPR014402">
    <property type="entry name" value="Sig_transdc_resp-reg_Skn7"/>
</dbReference>
<feature type="region of interest" description="Disordered" evidence="9">
    <location>
        <begin position="145"/>
        <end position="167"/>
    </location>
</feature>
<dbReference type="GO" id="GO:0006950">
    <property type="term" value="P:response to stress"/>
    <property type="evidence" value="ECO:0007669"/>
    <property type="project" value="UniProtKB-ARBA"/>
</dbReference>
<dbReference type="InterPro" id="IPR036388">
    <property type="entry name" value="WH-like_DNA-bd_sf"/>
</dbReference>
<dbReference type="Gene3D" id="3.40.50.2300">
    <property type="match status" value="1"/>
</dbReference>
<evidence type="ECO:0000256" key="4">
    <source>
        <dbReference type="ARBA" id="ARBA00023163"/>
    </source>
</evidence>
<feature type="coiled-coil region" evidence="8">
    <location>
        <begin position="173"/>
        <end position="200"/>
    </location>
</feature>
<name>A0A060T3U7_BLAAD</name>
<dbReference type="GO" id="GO:0006357">
    <property type="term" value="P:regulation of transcription by RNA polymerase II"/>
    <property type="evidence" value="ECO:0007669"/>
    <property type="project" value="UniProtKB-UniRule"/>
</dbReference>
<dbReference type="PROSITE" id="PS00434">
    <property type="entry name" value="HSF_DOMAIN"/>
    <property type="match status" value="1"/>
</dbReference>
<dbReference type="PhylomeDB" id="A0A060T3U7"/>
<dbReference type="InterPro" id="IPR036390">
    <property type="entry name" value="WH_DNA-bd_sf"/>
</dbReference>
<keyword evidence="8" id="KW-0175">Coiled coil</keyword>
<dbReference type="AlphaFoldDB" id="A0A060T3U7"/>
<proteinExistence type="predicted"/>
<dbReference type="InterPro" id="IPR001789">
    <property type="entry name" value="Sig_transdc_resp-reg_receiver"/>
</dbReference>
<dbReference type="GO" id="GO:0003700">
    <property type="term" value="F:DNA-binding transcription factor activity"/>
    <property type="evidence" value="ECO:0007669"/>
    <property type="project" value="UniProtKB-UniRule"/>
</dbReference>
<dbReference type="PANTHER" id="PTHR10015:SF361">
    <property type="entry name" value="TRANSCRIPTION FACTOR SKN7"/>
    <property type="match status" value="1"/>
</dbReference>
<dbReference type="SUPFAM" id="SSF46785">
    <property type="entry name" value="Winged helix' DNA-binding domain"/>
    <property type="match status" value="1"/>
</dbReference>
<reference evidence="11" key="2">
    <citation type="submission" date="2014-06" db="EMBL/GenBank/DDBJ databases">
        <title>The complete genome of Blastobotrys (Arxula) adeninivorans LS3 - a yeast of biotechnological interest.</title>
        <authorList>
            <person name="Kunze G."/>
            <person name="Gaillardin C."/>
            <person name="Czernicka M."/>
            <person name="Durrens P."/>
            <person name="Martin T."/>
            <person name="Boer E."/>
            <person name="Gabaldon T."/>
            <person name="Cruz J."/>
            <person name="Talla E."/>
            <person name="Marck C."/>
            <person name="Goffeau A."/>
            <person name="Barbe V."/>
            <person name="Baret P."/>
            <person name="Baronian K."/>
            <person name="Beier S."/>
            <person name="Bleykasten C."/>
            <person name="Bode R."/>
            <person name="Casaregola S."/>
            <person name="Despons L."/>
            <person name="Fairhead C."/>
            <person name="Giersberg M."/>
            <person name="Gierski P."/>
            <person name="Hahnel U."/>
            <person name="Hartmann A."/>
            <person name="Jankowska D."/>
            <person name="Jubin C."/>
            <person name="Jung P."/>
            <person name="Lafontaine I."/>
            <person name="Leh-Louis V."/>
            <person name="Lemaire M."/>
            <person name="Marcet-Houben M."/>
            <person name="Mascher M."/>
            <person name="Morel G."/>
            <person name="Richard G.-F."/>
            <person name="Riechen J."/>
            <person name="Sacerdot C."/>
            <person name="Sarkar A."/>
            <person name="Savel G."/>
            <person name="Schacherer J."/>
            <person name="Sherman D."/>
            <person name="Straub M.-L."/>
            <person name="Stein N."/>
            <person name="Thierry A."/>
            <person name="Trautwein-Schult A."/>
            <person name="Westhof E."/>
            <person name="Worch S."/>
            <person name="Dujon B."/>
            <person name="Souciet J.-L."/>
            <person name="Wincker P."/>
            <person name="Scholz U."/>
            <person name="Neuveglise N."/>
        </authorList>
    </citation>
    <scope>NUCLEOTIDE SEQUENCE</scope>
    <source>
        <strain evidence="11">LS3</strain>
    </source>
</reference>
<dbReference type="SMART" id="SM00448">
    <property type="entry name" value="REC"/>
    <property type="match status" value="1"/>
</dbReference>
<protein>
    <recommendedName>
        <fullName evidence="6">Transcription factor</fullName>
    </recommendedName>
</protein>
<evidence type="ECO:0000256" key="7">
    <source>
        <dbReference type="PROSITE-ProRule" id="PRU00169"/>
    </source>
</evidence>
<dbReference type="SMART" id="SM00415">
    <property type="entry name" value="HSF"/>
    <property type="match status" value="1"/>
</dbReference>
<dbReference type="GO" id="GO:0005634">
    <property type="term" value="C:nucleus"/>
    <property type="evidence" value="ECO:0007669"/>
    <property type="project" value="UniProtKB-SubCell"/>
</dbReference>
<gene>
    <name evidence="11" type="ORF">GNLVRS02_ARAD1C39732g</name>
</gene>
<dbReference type="Gene3D" id="1.10.10.10">
    <property type="entry name" value="Winged helix-like DNA-binding domain superfamily/Winged helix DNA-binding domain"/>
    <property type="match status" value="1"/>
</dbReference>
<dbReference type="CDD" id="cd17546">
    <property type="entry name" value="REC_hyHK_CKI1_RcsC-like"/>
    <property type="match status" value="1"/>
</dbReference>